<keyword evidence="2" id="KW-1185">Reference proteome</keyword>
<accession>A0A2A9N5U0</accession>
<evidence type="ECO:0000313" key="2">
    <source>
        <dbReference type="Proteomes" id="UP000242287"/>
    </source>
</evidence>
<dbReference type="OrthoDB" id="128646at2759"/>
<protein>
    <submittedName>
        <fullName evidence="1">Uncharacterized protein</fullName>
    </submittedName>
</protein>
<dbReference type="EMBL" id="KZ302959">
    <property type="protein sequence ID" value="PFH44735.1"/>
    <property type="molecule type" value="Genomic_DNA"/>
</dbReference>
<gene>
    <name evidence="1" type="ORF">AMATHDRAFT_11025</name>
</gene>
<dbReference type="AlphaFoldDB" id="A0A2A9N5U0"/>
<dbReference type="InterPro" id="IPR021109">
    <property type="entry name" value="Peptidase_aspartic_dom_sf"/>
</dbReference>
<reference evidence="1 2" key="1">
    <citation type="submission" date="2014-02" db="EMBL/GenBank/DDBJ databases">
        <title>Transposable element dynamics among asymbiotic and ectomycorrhizal Amanita fungi.</title>
        <authorList>
            <consortium name="DOE Joint Genome Institute"/>
            <person name="Hess J."/>
            <person name="Skrede I."/>
            <person name="Wolfe B."/>
            <person name="LaButti K."/>
            <person name="Ohm R.A."/>
            <person name="Grigoriev I.V."/>
            <person name="Pringle A."/>
        </authorList>
    </citation>
    <scope>NUCLEOTIDE SEQUENCE [LARGE SCALE GENOMIC DNA]</scope>
    <source>
        <strain evidence="1 2">SKay4041</strain>
    </source>
</reference>
<dbReference type="Proteomes" id="UP000242287">
    <property type="component" value="Unassembled WGS sequence"/>
</dbReference>
<proteinExistence type="predicted"/>
<dbReference type="Gene3D" id="2.40.70.10">
    <property type="entry name" value="Acid Proteases"/>
    <property type="match status" value="1"/>
</dbReference>
<evidence type="ECO:0000313" key="1">
    <source>
        <dbReference type="EMBL" id="PFH44735.1"/>
    </source>
</evidence>
<organism evidence="1 2">
    <name type="scientific">Amanita thiersii Skay4041</name>
    <dbReference type="NCBI Taxonomy" id="703135"/>
    <lineage>
        <taxon>Eukaryota</taxon>
        <taxon>Fungi</taxon>
        <taxon>Dikarya</taxon>
        <taxon>Basidiomycota</taxon>
        <taxon>Agaricomycotina</taxon>
        <taxon>Agaricomycetes</taxon>
        <taxon>Agaricomycetidae</taxon>
        <taxon>Agaricales</taxon>
        <taxon>Pluteineae</taxon>
        <taxon>Amanitaceae</taxon>
        <taxon>Amanita</taxon>
    </lineage>
</organism>
<sequence>MEPLVTNLGDKELILGHDWLIMHNPLINWKTGEVKFDWCPTDVEEELDLPDEYTPATKEQQAK</sequence>
<name>A0A2A9N5U0_9AGAR</name>